<protein>
    <recommendedName>
        <fullName evidence="3">Retrotransposon gag domain-containing protein</fullName>
    </recommendedName>
</protein>
<gene>
    <name evidence="1" type="ORF">BT96DRAFT_824449</name>
</gene>
<evidence type="ECO:0000313" key="2">
    <source>
        <dbReference type="Proteomes" id="UP000799118"/>
    </source>
</evidence>
<proteinExistence type="predicted"/>
<dbReference type="OrthoDB" id="2962718at2759"/>
<name>A0A6A4HFU8_9AGAR</name>
<keyword evidence="2" id="KW-1185">Reference proteome</keyword>
<evidence type="ECO:0000313" key="1">
    <source>
        <dbReference type="EMBL" id="KAE9396611.1"/>
    </source>
</evidence>
<dbReference type="EMBL" id="ML769511">
    <property type="protein sequence ID" value="KAE9396611.1"/>
    <property type="molecule type" value="Genomic_DNA"/>
</dbReference>
<evidence type="ECO:0008006" key="3">
    <source>
        <dbReference type="Google" id="ProtNLM"/>
    </source>
</evidence>
<organism evidence="1 2">
    <name type="scientific">Gymnopus androsaceus JB14</name>
    <dbReference type="NCBI Taxonomy" id="1447944"/>
    <lineage>
        <taxon>Eukaryota</taxon>
        <taxon>Fungi</taxon>
        <taxon>Dikarya</taxon>
        <taxon>Basidiomycota</taxon>
        <taxon>Agaricomycotina</taxon>
        <taxon>Agaricomycetes</taxon>
        <taxon>Agaricomycetidae</taxon>
        <taxon>Agaricales</taxon>
        <taxon>Marasmiineae</taxon>
        <taxon>Omphalotaceae</taxon>
        <taxon>Gymnopus</taxon>
    </lineage>
</organism>
<dbReference type="Proteomes" id="UP000799118">
    <property type="component" value="Unassembled WGS sequence"/>
</dbReference>
<accession>A0A6A4HFU8</accession>
<sequence>MRELNNKNFPKWSKTAMIFNIAQPQNISEWLELVKNMFDATEMTSDSVKLAECFEWMMLEARHVFQLWDCVKVPIVDKFCKMLAETFPESLGNINGSKNTIHRYITQFAPIKPGEREKLKVYTEVFRAEVAKLMLPSLHPALLHR</sequence>
<dbReference type="AlphaFoldDB" id="A0A6A4HFU8"/>
<reference evidence="1" key="1">
    <citation type="journal article" date="2019" name="Environ. Microbiol.">
        <title>Fungal ecological strategies reflected in gene transcription - a case study of two litter decomposers.</title>
        <authorList>
            <person name="Barbi F."/>
            <person name="Kohler A."/>
            <person name="Barry K."/>
            <person name="Baskaran P."/>
            <person name="Daum C."/>
            <person name="Fauchery L."/>
            <person name="Ihrmark K."/>
            <person name="Kuo A."/>
            <person name="LaButti K."/>
            <person name="Lipzen A."/>
            <person name="Morin E."/>
            <person name="Grigoriev I.V."/>
            <person name="Henrissat B."/>
            <person name="Lindahl B."/>
            <person name="Martin F."/>
        </authorList>
    </citation>
    <scope>NUCLEOTIDE SEQUENCE</scope>
    <source>
        <strain evidence="1">JB14</strain>
    </source>
</reference>